<gene>
    <name evidence="2" type="ORF">TSAR_005517</name>
</gene>
<dbReference type="AlphaFoldDB" id="A0A232EHU1"/>
<dbReference type="Proteomes" id="UP000215335">
    <property type="component" value="Unassembled WGS sequence"/>
</dbReference>
<dbReference type="OrthoDB" id="7700068at2759"/>
<feature type="region of interest" description="Disordered" evidence="1">
    <location>
        <begin position="1"/>
        <end position="22"/>
    </location>
</feature>
<evidence type="ECO:0000256" key="1">
    <source>
        <dbReference type="SAM" id="MobiDB-lite"/>
    </source>
</evidence>
<evidence type="ECO:0000313" key="3">
    <source>
        <dbReference type="Proteomes" id="UP000215335"/>
    </source>
</evidence>
<protein>
    <submittedName>
        <fullName evidence="2">Uncharacterized protein</fullName>
    </submittedName>
</protein>
<proteinExistence type="predicted"/>
<organism evidence="2 3">
    <name type="scientific">Trichomalopsis sarcophagae</name>
    <dbReference type="NCBI Taxonomy" id="543379"/>
    <lineage>
        <taxon>Eukaryota</taxon>
        <taxon>Metazoa</taxon>
        <taxon>Ecdysozoa</taxon>
        <taxon>Arthropoda</taxon>
        <taxon>Hexapoda</taxon>
        <taxon>Insecta</taxon>
        <taxon>Pterygota</taxon>
        <taxon>Neoptera</taxon>
        <taxon>Endopterygota</taxon>
        <taxon>Hymenoptera</taxon>
        <taxon>Apocrita</taxon>
        <taxon>Proctotrupomorpha</taxon>
        <taxon>Chalcidoidea</taxon>
        <taxon>Pteromalidae</taxon>
        <taxon>Pteromalinae</taxon>
        <taxon>Trichomalopsis</taxon>
    </lineage>
</organism>
<name>A0A232EHU1_9HYME</name>
<sequence>MERKEGEEEEGKEKPGREYLKEIPDELGEGEYEWEKKERLSRKKNIFIRGVRTIGKGIKEELTRPIGGGLVVELESLGNKIEITKKRMELEKMRIRVEDDFTEREKEVREWLRKLEKQEKAQGVRVKLGYLKAQVEGDWYEWDDRKGMLIKQRAEN</sequence>
<evidence type="ECO:0000313" key="2">
    <source>
        <dbReference type="EMBL" id="OXU17888.1"/>
    </source>
</evidence>
<comment type="caution">
    <text evidence="2">The sequence shown here is derived from an EMBL/GenBank/DDBJ whole genome shotgun (WGS) entry which is preliminary data.</text>
</comment>
<accession>A0A232EHU1</accession>
<keyword evidence="3" id="KW-1185">Reference proteome</keyword>
<reference evidence="2 3" key="1">
    <citation type="journal article" date="2017" name="Curr. Biol.">
        <title>The Evolution of Venom by Co-option of Single-Copy Genes.</title>
        <authorList>
            <person name="Martinson E.O."/>
            <person name="Mrinalini"/>
            <person name="Kelkar Y.D."/>
            <person name="Chang C.H."/>
            <person name="Werren J.H."/>
        </authorList>
    </citation>
    <scope>NUCLEOTIDE SEQUENCE [LARGE SCALE GENOMIC DNA]</scope>
    <source>
        <strain evidence="2 3">Alberta</strain>
        <tissue evidence="2">Whole body</tissue>
    </source>
</reference>
<dbReference type="EMBL" id="NNAY01004447">
    <property type="protein sequence ID" value="OXU17888.1"/>
    <property type="molecule type" value="Genomic_DNA"/>
</dbReference>